<dbReference type="EMBL" id="FR905276">
    <property type="protein sequence ID" value="CDQ77963.1"/>
    <property type="molecule type" value="Genomic_DNA"/>
</dbReference>
<dbReference type="InterPro" id="IPR051876">
    <property type="entry name" value="ODA-DC/CCD"/>
</dbReference>
<feature type="domain" description="ODAD1 central coiled coil region" evidence="4">
    <location>
        <begin position="149"/>
        <end position="435"/>
    </location>
</feature>
<dbReference type="Proteomes" id="UP000193380">
    <property type="component" value="Unassembled WGS sequence"/>
</dbReference>
<evidence type="ECO:0000256" key="1">
    <source>
        <dbReference type="ARBA" id="ARBA00023054"/>
    </source>
</evidence>
<feature type="compositionally biased region" description="Acidic residues" evidence="3">
    <location>
        <begin position="504"/>
        <end position="518"/>
    </location>
</feature>
<sequence>MPRGRSATSVHSDSSDMDIDGIAETEMGKLQRQFRIMGGDRLAYSIQSQDHIRRQRQEIETLEKEQEELQRSLCVSESLSRRQRDSEDAQTLRSMLEQRDEVGDEVERERQSQAELEQEISSMERKLTELRRGEVTATLSQKSQSRQTQKASRTLENKLDRAIIRFNEQLTKNSHLREDLETLRVERVRFQQLHRRLDKELQEIRKDIGDMVSLSTAAYDVRVEAQSKMIMMREKAVKDLSQYSAEMKELERVIAHERRLKEFMTTKCSERSGQDEGQELGRRHAAELKEQRRLDSGEESVDTLEEVFHRIQNITGEEDLDMLVTRFIQVEDQNFALFNYVNEQNNEAEALRDQINQTQREMEQFNVRGQQQKQQHHALLRDIDQQQRDTESQAHENEVLASAVSKILDQIKTGVNSVFHKMDCDRSVVEDLLGSSSGIRENNIMTYLGLVEQRTNQLLTMQAFLNSRDLDKEYDPKDLARFLLGQNPEVPRQNIIIQPPVTGDDYDTEESPLTDEEERPLSQGELRQRIMKGVLLKEGSVRHAGPRRKMSVPSNSHRRSLEA</sequence>
<evidence type="ECO:0000313" key="5">
    <source>
        <dbReference type="EMBL" id="CDQ77963.1"/>
    </source>
</evidence>
<gene>
    <name evidence="5" type="ORF">GSONMT00048367001</name>
</gene>
<feature type="compositionally biased region" description="Basic and acidic residues" evidence="3">
    <location>
        <begin position="99"/>
        <end position="112"/>
    </location>
</feature>
<dbReference type="PANTHER" id="PTHR21694">
    <property type="entry name" value="COILED-COIL DOMAIN-CONTAINING PROTEIN 63"/>
    <property type="match status" value="1"/>
</dbReference>
<accession>A0A060XE99</accession>
<feature type="region of interest" description="Disordered" evidence="3">
    <location>
        <begin position="99"/>
        <end position="118"/>
    </location>
</feature>
<reference evidence="5" key="2">
    <citation type="submission" date="2014-03" db="EMBL/GenBank/DDBJ databases">
        <authorList>
            <person name="Genoscope - CEA"/>
        </authorList>
    </citation>
    <scope>NUCLEOTIDE SEQUENCE</scope>
</reference>
<evidence type="ECO:0000313" key="6">
    <source>
        <dbReference type="Proteomes" id="UP000193380"/>
    </source>
</evidence>
<feature type="compositionally biased region" description="Polar residues" evidence="3">
    <location>
        <begin position="137"/>
        <end position="152"/>
    </location>
</feature>
<evidence type="ECO:0000259" key="4">
    <source>
        <dbReference type="Pfam" id="PF21773"/>
    </source>
</evidence>
<dbReference type="AlphaFoldDB" id="A0A060XE99"/>
<feature type="region of interest" description="Disordered" evidence="3">
    <location>
        <begin position="131"/>
        <end position="154"/>
    </location>
</feature>
<dbReference type="InterPro" id="IPR049258">
    <property type="entry name" value="ODAD1_CC"/>
</dbReference>
<name>A0A060XE99_ONCMY</name>
<proteinExistence type="predicted"/>
<dbReference type="GO" id="GO:0036158">
    <property type="term" value="P:outer dynein arm assembly"/>
    <property type="evidence" value="ECO:0007669"/>
    <property type="project" value="TreeGrafter"/>
</dbReference>
<feature type="coiled-coil region" evidence="2">
    <location>
        <begin position="233"/>
        <end position="260"/>
    </location>
</feature>
<keyword evidence="1 2" id="KW-0175">Coiled coil</keyword>
<protein>
    <recommendedName>
        <fullName evidence="4">ODAD1 central coiled coil region domain-containing protein</fullName>
    </recommendedName>
</protein>
<dbReference type="STRING" id="8022.A0A060XE99"/>
<feature type="region of interest" description="Disordered" evidence="3">
    <location>
        <begin position="498"/>
        <end position="563"/>
    </location>
</feature>
<dbReference type="Pfam" id="PF21773">
    <property type="entry name" value="ODAD1_CC"/>
    <property type="match status" value="1"/>
</dbReference>
<dbReference type="PANTHER" id="PTHR21694:SF35">
    <property type="entry name" value="OUTER DYNEIN ARM-DOCKING COMPLEX SUBUNIT 1"/>
    <property type="match status" value="1"/>
</dbReference>
<evidence type="ECO:0000256" key="3">
    <source>
        <dbReference type="SAM" id="MobiDB-lite"/>
    </source>
</evidence>
<dbReference type="PaxDb" id="8022-A0A060XE99"/>
<dbReference type="GO" id="GO:0005930">
    <property type="term" value="C:axoneme"/>
    <property type="evidence" value="ECO:0007669"/>
    <property type="project" value="TreeGrafter"/>
</dbReference>
<dbReference type="GO" id="GO:0003341">
    <property type="term" value="P:cilium movement"/>
    <property type="evidence" value="ECO:0007669"/>
    <property type="project" value="TreeGrafter"/>
</dbReference>
<evidence type="ECO:0000256" key="2">
    <source>
        <dbReference type="SAM" id="Coils"/>
    </source>
</evidence>
<feature type="region of interest" description="Disordered" evidence="3">
    <location>
        <begin position="71"/>
        <end position="91"/>
    </location>
</feature>
<feature type="coiled-coil region" evidence="2">
    <location>
        <begin position="341"/>
        <end position="375"/>
    </location>
</feature>
<organism evidence="5 6">
    <name type="scientific">Oncorhynchus mykiss</name>
    <name type="common">Rainbow trout</name>
    <name type="synonym">Salmo gairdneri</name>
    <dbReference type="NCBI Taxonomy" id="8022"/>
    <lineage>
        <taxon>Eukaryota</taxon>
        <taxon>Metazoa</taxon>
        <taxon>Chordata</taxon>
        <taxon>Craniata</taxon>
        <taxon>Vertebrata</taxon>
        <taxon>Euteleostomi</taxon>
        <taxon>Actinopterygii</taxon>
        <taxon>Neopterygii</taxon>
        <taxon>Teleostei</taxon>
        <taxon>Protacanthopterygii</taxon>
        <taxon>Salmoniformes</taxon>
        <taxon>Salmonidae</taxon>
        <taxon>Salmoninae</taxon>
        <taxon>Oncorhynchus</taxon>
    </lineage>
</organism>
<reference evidence="5" key="1">
    <citation type="journal article" date="2014" name="Nat. Commun.">
        <title>The rainbow trout genome provides novel insights into evolution after whole-genome duplication in vertebrates.</title>
        <authorList>
            <person name="Berthelot C."/>
            <person name="Brunet F."/>
            <person name="Chalopin D."/>
            <person name="Juanchich A."/>
            <person name="Bernard M."/>
            <person name="Noel B."/>
            <person name="Bento P."/>
            <person name="Da Silva C."/>
            <person name="Labadie K."/>
            <person name="Alberti A."/>
            <person name="Aury J.M."/>
            <person name="Louis A."/>
            <person name="Dehais P."/>
            <person name="Bardou P."/>
            <person name="Montfort J."/>
            <person name="Klopp C."/>
            <person name="Cabau C."/>
            <person name="Gaspin C."/>
            <person name="Thorgaard G.H."/>
            <person name="Boussaha M."/>
            <person name="Quillet E."/>
            <person name="Guyomard R."/>
            <person name="Galiana D."/>
            <person name="Bobe J."/>
            <person name="Volff J.N."/>
            <person name="Genet C."/>
            <person name="Wincker P."/>
            <person name="Jaillon O."/>
            <person name="Roest Crollius H."/>
            <person name="Guiguen Y."/>
        </authorList>
    </citation>
    <scope>NUCLEOTIDE SEQUENCE [LARGE SCALE GENOMIC DNA]</scope>
</reference>